<proteinExistence type="predicted"/>
<evidence type="ECO:0000259" key="2">
    <source>
        <dbReference type="Pfam" id="PF09133"/>
    </source>
</evidence>
<feature type="domain" description="SANTA" evidence="2">
    <location>
        <begin position="180"/>
        <end position="257"/>
    </location>
</feature>
<dbReference type="InterPro" id="IPR015216">
    <property type="entry name" value="SANTA"/>
</dbReference>
<sequence>MTSPPNITFGYIQMEERYKNLERSIKKMQLNQRINETGTNQVLDSRSCASSVNGNMLDGETSSRVGSEVVSSSTNMRNILSQRLNTPTHGITTSNVKNSPEVIDRAIMPPPKTIGILAHSSRRNSLASPQIVPKTTASGIESNTSVISAINYPSASEFDKQKSNILHSTLDTTKPDRIFQRWKVALSNTGELLIKGFIEGNKYVRSKPVIERINSTTVKSFFSHIYSLEGRIHDEAKELPEYVRGKFYNGFPDDWKNVHHVWQSFVAGGCSDNFRWPTPITDSDDDLISEITEVNNSKSLKRSRARKKLLRSHESTGDFLKKSLTELPVKQKLPSPRHPSVKSVAQMSGHPQSSIFQTPTESLQKDLNKSPRSRSRVNQEVAADSDNESRQAVDKVLGTILLNSANVQPSDEQLETLKAFSILLKNKKYSVEFLENIVEMSNSLMSVITRTSDEHPAESNQFSAIDSNISSKNHSATYTKAGINKNLSAKSNKISREQVVDQVSSKHSAKNNSKYVPVRRKLTNRHYDTSDEFDSHDDERYDSRYALKPRSVRIPSKRLHERPGRINHARRRRSLDSESSDFDEFAHKNKKSLVSPAYDDRRKNTNVVEPEQKKFSRNEVRKPIQSQHTVRNSRIPLPRSAYIHDRGGAESASTITGFLANYDSCASITEDEHALRAMGRQNIHLEQNKKMTVPVGPKYPVCYDSCVSITEDESSRLKKVIKENNYKKPVLQETNSQYLDQVMKRTSIQRLNQLAGHGKPQQRPTTHSETTQEFPQAVSSKATMTDDKENEKITKNQALHPVSPKIIQIEEKQDPVRKITPEKIKPTIVRVENVAMKLNPRRMESLSRKIKSPKKIIDNSTVDKQSTEDKLIKKSCSTEDKPKVLKSPEALEPNVPDKSKTTDKYPRDTRNDKLLEMQSKIVFGSEKNPKVLTCWMPNIKKLSEKKYGLVFEGKLLNEAGHVSTKKYVTDMIIRRVTPKLVETINNEFYELSGDIVNNKHVVPQELQKLCLDGCPAKIMAFCEKWANIKNDNSNAATQSLNGSIDIASAPTSSRGRRIVQSLRYWEGERLSMKGDEVCYSPGHFQESITSSNEASKKDTSQSSPRKQQSSSKNELTVLKKNQSHLEKEKKSKQPAEQDDLVNAKKLKDNNNYNLNNKKSSAKKTASPRVSENRRRSQRFRSLKRKSYREVKSSSDSESDDGKLQSKRRRNFNRNALRPEDNDKKIGSKNKSKHDIRSSSDSDKTPQGTSYQYRKLVYHDKFFSDE</sequence>
<feature type="compositionally biased region" description="Low complexity" evidence="1">
    <location>
        <begin position="1149"/>
        <end position="1158"/>
    </location>
</feature>
<feature type="compositionally biased region" description="Basic and acidic residues" evidence="1">
    <location>
        <begin position="865"/>
        <end position="883"/>
    </location>
</feature>
<feature type="compositionally biased region" description="Basic residues" evidence="1">
    <location>
        <begin position="555"/>
        <end position="573"/>
    </location>
</feature>
<evidence type="ECO:0000313" key="3">
    <source>
        <dbReference type="EMBL" id="KAH0569128.1"/>
    </source>
</evidence>
<feature type="region of interest" description="Disordered" evidence="1">
    <location>
        <begin position="544"/>
        <end position="587"/>
    </location>
</feature>
<dbReference type="Proteomes" id="UP000826195">
    <property type="component" value="Unassembled WGS sequence"/>
</dbReference>
<evidence type="ECO:0000256" key="1">
    <source>
        <dbReference type="SAM" id="MobiDB-lite"/>
    </source>
</evidence>
<organism evidence="3 4">
    <name type="scientific">Cotesia glomerata</name>
    <name type="common">Lepidopteran parasitic wasp</name>
    <name type="synonym">Apanteles glomeratus</name>
    <dbReference type="NCBI Taxonomy" id="32391"/>
    <lineage>
        <taxon>Eukaryota</taxon>
        <taxon>Metazoa</taxon>
        <taxon>Ecdysozoa</taxon>
        <taxon>Arthropoda</taxon>
        <taxon>Hexapoda</taxon>
        <taxon>Insecta</taxon>
        <taxon>Pterygota</taxon>
        <taxon>Neoptera</taxon>
        <taxon>Endopterygota</taxon>
        <taxon>Hymenoptera</taxon>
        <taxon>Apocrita</taxon>
        <taxon>Ichneumonoidea</taxon>
        <taxon>Braconidae</taxon>
        <taxon>Microgastrinae</taxon>
        <taxon>Cotesia</taxon>
    </lineage>
</organism>
<feature type="compositionally biased region" description="Basic and acidic residues" evidence="1">
    <location>
        <begin position="1187"/>
        <end position="1203"/>
    </location>
</feature>
<reference evidence="3 4" key="1">
    <citation type="journal article" date="2021" name="J. Hered.">
        <title>A chromosome-level genome assembly of the parasitoid wasp, Cotesia glomerata (Hymenoptera: Braconidae).</title>
        <authorList>
            <person name="Pinto B.J."/>
            <person name="Weis J.J."/>
            <person name="Gamble T."/>
            <person name="Ode P.J."/>
            <person name="Paul R."/>
            <person name="Zaspel J.M."/>
        </authorList>
    </citation>
    <scope>NUCLEOTIDE SEQUENCE [LARGE SCALE GENOMIC DNA]</scope>
    <source>
        <strain evidence="3">CgM1</strain>
    </source>
</reference>
<feature type="compositionally biased region" description="Basic and acidic residues" evidence="1">
    <location>
        <begin position="895"/>
        <end position="908"/>
    </location>
</feature>
<evidence type="ECO:0000313" key="4">
    <source>
        <dbReference type="Proteomes" id="UP000826195"/>
    </source>
</evidence>
<dbReference type="EMBL" id="JAHXZJ010000001">
    <property type="protein sequence ID" value="KAH0569128.1"/>
    <property type="molecule type" value="Genomic_DNA"/>
</dbReference>
<protein>
    <recommendedName>
        <fullName evidence="2">SANTA domain-containing protein</fullName>
    </recommendedName>
</protein>
<comment type="caution">
    <text evidence="3">The sequence shown here is derived from an EMBL/GenBank/DDBJ whole genome shotgun (WGS) entry which is preliminary data.</text>
</comment>
<dbReference type="Pfam" id="PF09133">
    <property type="entry name" value="SANTA"/>
    <property type="match status" value="1"/>
</dbReference>
<feature type="region of interest" description="Disordered" evidence="1">
    <location>
        <begin position="321"/>
        <end position="390"/>
    </location>
</feature>
<feature type="region of interest" description="Disordered" evidence="1">
    <location>
        <begin position="610"/>
        <end position="633"/>
    </location>
</feature>
<dbReference type="AlphaFoldDB" id="A0AAV7JA18"/>
<feature type="compositionally biased region" description="Low complexity" evidence="1">
    <location>
        <begin position="1100"/>
        <end position="1112"/>
    </location>
</feature>
<feature type="compositionally biased region" description="Polar residues" evidence="1">
    <location>
        <begin position="343"/>
        <end position="362"/>
    </location>
</feature>
<feature type="compositionally biased region" description="Polar residues" evidence="1">
    <location>
        <begin position="762"/>
        <end position="783"/>
    </location>
</feature>
<feature type="compositionally biased region" description="Basic and acidic residues" evidence="1">
    <location>
        <begin position="1216"/>
        <end position="1225"/>
    </location>
</feature>
<feature type="region of interest" description="Disordered" evidence="1">
    <location>
        <begin position="754"/>
        <end position="796"/>
    </location>
</feature>
<keyword evidence="4" id="KW-1185">Reference proteome</keyword>
<feature type="compositionally biased region" description="Basic and acidic residues" evidence="1">
    <location>
        <begin position="610"/>
        <end position="622"/>
    </location>
</feature>
<feature type="compositionally biased region" description="Basic and acidic residues" evidence="1">
    <location>
        <begin position="784"/>
        <end position="794"/>
    </location>
</feature>
<feature type="compositionally biased region" description="Basic and acidic residues" evidence="1">
    <location>
        <begin position="1123"/>
        <end position="1148"/>
    </location>
</feature>
<feature type="region of interest" description="Disordered" evidence="1">
    <location>
        <begin position="1083"/>
        <end position="1254"/>
    </location>
</feature>
<feature type="compositionally biased region" description="Basic residues" evidence="1">
    <location>
        <begin position="1175"/>
        <end position="1186"/>
    </location>
</feature>
<accession>A0AAV7JA18</accession>
<name>A0AAV7JA18_COTGL</name>
<gene>
    <name evidence="3" type="ORF">KQX54_021836</name>
</gene>
<feature type="compositionally biased region" description="Basic and acidic residues" evidence="1">
    <location>
        <begin position="1232"/>
        <end position="1243"/>
    </location>
</feature>
<feature type="region of interest" description="Disordered" evidence="1">
    <location>
        <begin position="857"/>
        <end position="908"/>
    </location>
</feature>